<reference evidence="2 3" key="1">
    <citation type="submission" date="2024-02" db="EMBL/GenBank/DDBJ databases">
        <title>Rhodopirellula caenicola NBRC 110016.</title>
        <authorList>
            <person name="Ichikawa N."/>
            <person name="Katano-Makiyama Y."/>
            <person name="Hidaka K."/>
        </authorList>
    </citation>
    <scope>NUCLEOTIDE SEQUENCE [LARGE SCALE GENOMIC DNA]</scope>
    <source>
        <strain evidence="2 3">NBRC 110016</strain>
    </source>
</reference>
<keyword evidence="3" id="KW-1185">Reference proteome</keyword>
<proteinExistence type="predicted"/>
<dbReference type="InterPro" id="IPR007055">
    <property type="entry name" value="BON_dom"/>
</dbReference>
<protein>
    <recommendedName>
        <fullName evidence="1">BON domain-containing protein</fullName>
    </recommendedName>
</protein>
<organism evidence="2 3">
    <name type="scientific">Novipirellula caenicola</name>
    <dbReference type="NCBI Taxonomy" id="1536901"/>
    <lineage>
        <taxon>Bacteria</taxon>
        <taxon>Pseudomonadati</taxon>
        <taxon>Planctomycetota</taxon>
        <taxon>Planctomycetia</taxon>
        <taxon>Pirellulales</taxon>
        <taxon>Pirellulaceae</taxon>
        <taxon>Novipirellula</taxon>
    </lineage>
</organism>
<dbReference type="Proteomes" id="UP001416858">
    <property type="component" value="Unassembled WGS sequence"/>
</dbReference>
<evidence type="ECO:0000313" key="3">
    <source>
        <dbReference type="Proteomes" id="UP001416858"/>
    </source>
</evidence>
<evidence type="ECO:0000259" key="1">
    <source>
        <dbReference type="PROSITE" id="PS50914"/>
    </source>
</evidence>
<dbReference type="Gene3D" id="3.30.1340.30">
    <property type="match status" value="1"/>
</dbReference>
<feature type="domain" description="BON" evidence="1">
    <location>
        <begin position="28"/>
        <end position="97"/>
    </location>
</feature>
<name>A0ABP9VPY0_9BACT</name>
<evidence type="ECO:0000313" key="2">
    <source>
        <dbReference type="EMBL" id="GAA5506846.1"/>
    </source>
</evidence>
<comment type="caution">
    <text evidence="2">The sequence shown here is derived from an EMBL/GenBank/DDBJ whole genome shotgun (WGS) entry which is preliminary data.</text>
</comment>
<accession>A0ABP9VPY0</accession>
<dbReference type="Pfam" id="PF04972">
    <property type="entry name" value="BON"/>
    <property type="match status" value="1"/>
</dbReference>
<dbReference type="EMBL" id="BAABRO010000004">
    <property type="protein sequence ID" value="GAA5506846.1"/>
    <property type="molecule type" value="Genomic_DNA"/>
</dbReference>
<gene>
    <name evidence="2" type="ORF">Rcae01_02299</name>
</gene>
<sequence>MLHLPGEPTVAKEPLVVQKPVNDPVTNEIDQLRRDILCKFEASSYRQLRGIDVTVGDVGAVELRGEIESYYLRQMAYQTAIEIPGVDTVTDRITVRSC</sequence>
<dbReference type="PROSITE" id="PS50914">
    <property type="entry name" value="BON"/>
    <property type="match status" value="1"/>
</dbReference>
<dbReference type="RefSeq" id="WP_345683755.1">
    <property type="nucleotide sequence ID" value="NZ_BAABRO010000004.1"/>
</dbReference>